<feature type="coiled-coil region" evidence="1">
    <location>
        <begin position="267"/>
        <end position="378"/>
    </location>
</feature>
<dbReference type="Pfam" id="PF13524">
    <property type="entry name" value="Glyco_trans_1_2"/>
    <property type="match status" value="1"/>
</dbReference>
<sequence>MNIDNRDVVNIDMGGGIQYMMYLPNKDTDYIQKKIYEELKPYELIMLKDIISRCKSNDIILDIGSNIGNHTLFFVANNLFVYSFEANSILFDIMINSIKLNKFENIIKCYNIAVSDSVSKAKFVTFDEANLGGQSLEISNDGDIPTIPLDNVDFHGKVAVIKIDVEGMECNVLNGAKNLIAKDRPLLYVEVINMDSFKNISYILNDLNYVYWDTFNATPTHLFLPKETICEKDILTNSLNHQIFESYRIKQSLNYSKRHQNDINKVIDLSTKSIKLLEDKIETLEKEKEYFLSIQDEKNQELLKIKYEKSKLEDKIETLENDFDKMKTNFIGMKSRYQKELQDKNSVLTKNKTLNNSIEKLKTNFEGMEARNKKLLETISKKDDEIYRIKNMLSFRLGHALIQSTKSFQGFIKLPFNIYNEYRKYKSYIKSTSKNINYITQNKIDLKTKKNIDHIDDIKKIKIAAIMDEFTYNSFKYECDLLQLTLNNWKNEISNFNPDMVFIESAWKGKDDSWATKISNCSKELIELIQCCNDNKIKTIFWNKEDPVHFNTFLNVAKIVDYVFTTDIDCIGIYKYHLKHNNVYLLPFAAQPDIHNPIEKYKRKDAFNFAGSYYLRYPQRQIDFNTLINSVKDFKDIEIYDRNFDNPHPHYTFPSQFKPMILGKLSPTEIDKAYKGYKFGINMNTIKQSQTMFARRVFELLASNTIVVSNFSRGVRNFFGDLVISSDDKGQIVSRLKPICDDELYYQKFRLLGLRKVMQEHTYYDRLSFILSKVFNHNANNQTINTIILSIVNTNDEYNRILDMFNSQTYPNKTLFIISPNNIKNQQQNIHIFKNIKEALKAINDHNSFIGLFDPNDYYGKNYINDIILATKYSKFDAIGKFCHYEFNNQIKLNNEQYRYNYTSNLYTTSALFKVGNLSNDELENIITTNTIKFENMLSIDEFNYCKNGIKASTNDIQTYIQDILIADSGICFDENISIIVDKIPPRIQIYNDDNLFNIPSDRLYELLKHNSSSNLNINLSNNKLIIESNLSTKKHKYIYFDKAFTKEELNLVTNSTIYLISTFTLENLYTVFEFQDINGDKISHTITKANEKHTITIPNECEYVKFGLKLVGGGKAQIEKLILDNLVLNPYTLLPKSKTLILSKQYPSYDELYKYGFLHSRVRSYKDSNFLVDIFRINNQFNEPFREFQGIDVASGDSTLLENTLNMGYYDKVLVHMIDSNMWKVLEKFIDKIKVIVWIHGAEIQVWQRRAYEFERLNPNEIDRQKRLSANRVKLWHKIINKPNKNLHFVFVSEHFKDESLGDLGLNLQTDRYSIIHNYIDENIFLYKEKSANLRKKI</sequence>
<evidence type="ECO:0000256" key="1">
    <source>
        <dbReference type="SAM" id="Coils"/>
    </source>
</evidence>
<dbReference type="SUPFAM" id="SSF53756">
    <property type="entry name" value="UDP-Glycosyltransferase/glycogen phosphorylase"/>
    <property type="match status" value="1"/>
</dbReference>
<name>A0A1X9SSR2_9BACT</name>
<evidence type="ECO:0000313" key="4">
    <source>
        <dbReference type="EMBL" id="ARQ99265.1"/>
    </source>
</evidence>
<dbReference type="EMBL" id="CP018788">
    <property type="protein sequence ID" value="ARQ99265.1"/>
    <property type="molecule type" value="Genomic_DNA"/>
</dbReference>
<protein>
    <submittedName>
        <fullName evidence="4">Glycosyltransferase, family 1 (Methyltransferase domain)</fullName>
    </submittedName>
</protein>
<dbReference type="KEGG" id="cdev:CIGN_0985"/>
<dbReference type="SUPFAM" id="SSF53335">
    <property type="entry name" value="S-adenosyl-L-methionine-dependent methyltransferases"/>
    <property type="match status" value="1"/>
</dbReference>
<dbReference type="NCBIfam" id="TIGR01444">
    <property type="entry name" value="fkbM_fam"/>
    <property type="match status" value="1"/>
</dbReference>
<dbReference type="SUPFAM" id="SSF57997">
    <property type="entry name" value="Tropomyosin"/>
    <property type="match status" value="1"/>
</dbReference>
<evidence type="ECO:0000313" key="5">
    <source>
        <dbReference type="Proteomes" id="UP000194309"/>
    </source>
</evidence>
<feature type="domain" description="Spore protein YkvP/CgeB glycosyl transferase-like" evidence="3">
    <location>
        <begin position="661"/>
        <end position="771"/>
    </location>
</feature>
<organism evidence="4 5">
    <name type="scientific">Campylobacter devanensis</name>
    <dbReference type="NCBI Taxonomy" id="3161138"/>
    <lineage>
        <taxon>Bacteria</taxon>
        <taxon>Pseudomonadati</taxon>
        <taxon>Campylobacterota</taxon>
        <taxon>Epsilonproteobacteria</taxon>
        <taxon>Campylobacterales</taxon>
        <taxon>Campylobacteraceae</taxon>
        <taxon>Campylobacter</taxon>
    </lineage>
</organism>
<dbReference type="InterPro" id="IPR055259">
    <property type="entry name" value="YkvP/CgeB_Glyco_trans-like"/>
</dbReference>
<dbReference type="InterPro" id="IPR029063">
    <property type="entry name" value="SAM-dependent_MTases_sf"/>
</dbReference>
<keyword evidence="1" id="KW-0175">Coiled coil</keyword>
<dbReference type="PANTHER" id="PTHR34203:SF15">
    <property type="entry name" value="SLL1173 PROTEIN"/>
    <property type="match status" value="1"/>
</dbReference>
<evidence type="ECO:0000259" key="2">
    <source>
        <dbReference type="Pfam" id="PF05050"/>
    </source>
</evidence>
<keyword evidence="5" id="KW-1185">Reference proteome</keyword>
<gene>
    <name evidence="4" type="ORF">CIGN_0985</name>
</gene>
<dbReference type="InterPro" id="IPR006342">
    <property type="entry name" value="FkbM_mtfrase"/>
</dbReference>
<dbReference type="STRING" id="1660064.CIGN_0985"/>
<dbReference type="OrthoDB" id="5679686at2"/>
<dbReference type="Pfam" id="PF05050">
    <property type="entry name" value="Methyltransf_21"/>
    <property type="match status" value="1"/>
</dbReference>
<proteinExistence type="predicted"/>
<dbReference type="PANTHER" id="PTHR34203">
    <property type="entry name" value="METHYLTRANSFERASE, FKBM FAMILY PROTEIN"/>
    <property type="match status" value="1"/>
</dbReference>
<feature type="domain" description="Methyltransferase FkbM" evidence="2">
    <location>
        <begin position="62"/>
        <end position="211"/>
    </location>
</feature>
<reference evidence="4 5" key="1">
    <citation type="journal article" date="2017" name="Genome Biol. Evol.">
        <title>Comparative Genomic Analysis Identifies a Campylobacter Clade Deficient in Selenium Metabolism.</title>
        <authorList>
            <person name="Miller W.G."/>
            <person name="Yee E."/>
            <person name="Lopes B.S."/>
            <person name="Chapman M.H."/>
            <person name="Huynh S."/>
            <person name="Bono J.L."/>
            <person name="Parker C.T."/>
            <person name="Strachan N.J.C."/>
            <person name="Forbes K.J."/>
        </authorList>
    </citation>
    <scope>NUCLEOTIDE SEQUENCE [LARGE SCALE GENOMIC DNA]</scope>
    <source>
        <strain evidence="4 5">NCTC 13003</strain>
    </source>
</reference>
<evidence type="ECO:0000259" key="3">
    <source>
        <dbReference type="Pfam" id="PF13524"/>
    </source>
</evidence>
<dbReference type="InterPro" id="IPR052514">
    <property type="entry name" value="SAM-dependent_MTase"/>
</dbReference>
<dbReference type="Proteomes" id="UP000194309">
    <property type="component" value="Chromosome"/>
</dbReference>
<accession>A0A1X9SSR2</accession>
<dbReference type="Gene3D" id="3.40.50.150">
    <property type="entry name" value="Vaccinia Virus protein VP39"/>
    <property type="match status" value="1"/>
</dbReference>